<name>X0X400_9ZZZZ</name>
<dbReference type="AlphaFoldDB" id="X0X400"/>
<sequence length="73" mass="8435">MKTYNYSIPTPCVWASFDYGTVEAETIEQAREKALKELKYNFQKVNEVLQSADVTSGFCIEFEKDSIEITEEK</sequence>
<comment type="caution">
    <text evidence="1">The sequence shown here is derived from an EMBL/GenBank/DDBJ whole genome shotgun (WGS) entry which is preliminary data.</text>
</comment>
<accession>X0X400</accession>
<reference evidence="1" key="1">
    <citation type="journal article" date="2014" name="Front. Microbiol.">
        <title>High frequency of phylogenetically diverse reductive dehalogenase-homologous genes in deep subseafloor sedimentary metagenomes.</title>
        <authorList>
            <person name="Kawai M."/>
            <person name="Futagami T."/>
            <person name="Toyoda A."/>
            <person name="Takaki Y."/>
            <person name="Nishi S."/>
            <person name="Hori S."/>
            <person name="Arai W."/>
            <person name="Tsubouchi T."/>
            <person name="Morono Y."/>
            <person name="Uchiyama I."/>
            <person name="Ito T."/>
            <person name="Fujiyama A."/>
            <person name="Inagaki F."/>
            <person name="Takami H."/>
        </authorList>
    </citation>
    <scope>NUCLEOTIDE SEQUENCE</scope>
    <source>
        <strain evidence="1">Expedition CK06-06</strain>
    </source>
</reference>
<gene>
    <name evidence="1" type="ORF">S01H1_66362</name>
</gene>
<dbReference type="EMBL" id="BARS01043875">
    <property type="protein sequence ID" value="GAG30142.1"/>
    <property type="molecule type" value="Genomic_DNA"/>
</dbReference>
<organism evidence="1">
    <name type="scientific">marine sediment metagenome</name>
    <dbReference type="NCBI Taxonomy" id="412755"/>
    <lineage>
        <taxon>unclassified sequences</taxon>
        <taxon>metagenomes</taxon>
        <taxon>ecological metagenomes</taxon>
    </lineage>
</organism>
<evidence type="ECO:0000313" key="1">
    <source>
        <dbReference type="EMBL" id="GAG30142.1"/>
    </source>
</evidence>
<protein>
    <submittedName>
        <fullName evidence="1">Uncharacterized protein</fullName>
    </submittedName>
</protein>
<proteinExistence type="predicted"/>